<accession>A0ABS3FPX3</accession>
<proteinExistence type="predicted"/>
<keyword evidence="2" id="KW-1185">Reference proteome</keyword>
<gene>
    <name evidence="1" type="ORF">J0895_08645</name>
</gene>
<dbReference type="EMBL" id="JAFLQW010000236">
    <property type="protein sequence ID" value="MBO0349169.1"/>
    <property type="molecule type" value="Genomic_DNA"/>
</dbReference>
<dbReference type="Proteomes" id="UP000664844">
    <property type="component" value="Unassembled WGS sequence"/>
</dbReference>
<evidence type="ECO:0000313" key="2">
    <source>
        <dbReference type="Proteomes" id="UP000664844"/>
    </source>
</evidence>
<sequence length="50" mass="5561">MLETLVVRKACGIDGAVRRWLFLLCVMPLKRVGGITFCSQSLLQILQGLL</sequence>
<protein>
    <submittedName>
        <fullName evidence="1">Uncharacterized protein</fullName>
    </submittedName>
</protein>
<name>A0ABS3FPX3_9CYAN</name>
<reference evidence="1 2" key="1">
    <citation type="submission" date="2021-03" db="EMBL/GenBank/DDBJ databases">
        <title>Metabolic Capacity of the Antarctic Cyanobacterium Phormidium pseudopriestleyi that Sustains Oxygenic Photosynthesis in the Presence of Hydrogen Sulfide.</title>
        <authorList>
            <person name="Lumian J.E."/>
            <person name="Jungblut A.D."/>
            <person name="Dillon M.L."/>
            <person name="Hawes I."/>
            <person name="Doran P.T."/>
            <person name="Mackey T.J."/>
            <person name="Dick G.J."/>
            <person name="Grettenberger C.L."/>
            <person name="Sumner D.Y."/>
        </authorList>
    </citation>
    <scope>NUCLEOTIDE SEQUENCE [LARGE SCALE GENOMIC DNA]</scope>
    <source>
        <strain evidence="1 2">FRX01</strain>
    </source>
</reference>
<comment type="caution">
    <text evidence="1">The sequence shown here is derived from an EMBL/GenBank/DDBJ whole genome shotgun (WGS) entry which is preliminary data.</text>
</comment>
<organism evidence="1 2">
    <name type="scientific">Phormidium pseudopriestleyi FRX01</name>
    <dbReference type="NCBI Taxonomy" id="1759528"/>
    <lineage>
        <taxon>Bacteria</taxon>
        <taxon>Bacillati</taxon>
        <taxon>Cyanobacteriota</taxon>
        <taxon>Cyanophyceae</taxon>
        <taxon>Oscillatoriophycideae</taxon>
        <taxon>Oscillatoriales</taxon>
        <taxon>Oscillatoriaceae</taxon>
        <taxon>Phormidium</taxon>
    </lineage>
</organism>
<evidence type="ECO:0000313" key="1">
    <source>
        <dbReference type="EMBL" id="MBO0349169.1"/>
    </source>
</evidence>
<dbReference type="RefSeq" id="WP_207087704.1">
    <property type="nucleotide sequence ID" value="NZ_JAFLQW010000236.1"/>
</dbReference>